<keyword evidence="1 4" id="KW-0802">TPR repeat</keyword>
<dbReference type="InterPro" id="IPR011990">
    <property type="entry name" value="TPR-like_helical_dom_sf"/>
</dbReference>
<sequence length="804" mass="90704">MLLQEPVQAAIWDGLNHYAYNDATFLAERLYSEVSSEEALYLLATCYFRSGKPIQAYMLLHKCGCPSPKCKFLMARCCMEINKLPEAEEVLAGNILSKSKSFDELEQEFGSMACHVFSLLGAMYSKTERTQKALDCYRKCLKLNPLLWSAYEKLCQLGEKVDPSQVFQVPSQKPSTPAPQMTQITEKVVNTCMQTPVANLSEVLKSVSDVSQTSIENKQQQTPLPQCTITYSTPECLQDLAPAIPPRLHRKKPLPLLGSPLSPSFGILPIDTPSPQPQSHTLPFITPSPVAFSESNNTLEIRAPSKKPVTRRSQNQNQNPMPKPPVFSVSGNTNTRDIHNSQTGLHNNPPQVRRSSRLFGSNNSSSVKENNKSQGNKSGFQSPKTVGRKSKTRSSKSQQELNEINKAELLTDTKPQQNPEVPTQHQIMQMQHHWYFTLVTNGKAYQALAQYDCRKAISYFQELPVHQYNTGWVLCHVGRAYSELAEYSKAEKIFSKVRRIEPYRLEGMEIYSTTLWHLQKEVELSTLAQELTEMDKNSAEAWCATGNCFSLHKEHDTAVKFFERSIQVNPNFSYAYTLLGHEYVFTEELDKAMSCFRNAIRVDPRHYNAWYGLGMIYYKQEKFSLAEVHFRRALLINPQSSVLLCHVGVVQHAQQKSDHALITLNKAIAAEPQNPLCKFHRASILLASDKHKEALAELEELKQIVPKESLVYFLIGKVHKKLGNTHLALMNFSWAMDLDPKGINNQIKEAVDKRHVTEDDDAVARLNSIGLEDDLGLDVDEPEAGPGIDQDDLQLQAIESDESL</sequence>
<evidence type="ECO:0000256" key="5">
    <source>
        <dbReference type="SAM" id="MobiDB-lite"/>
    </source>
</evidence>
<dbReference type="Gene3D" id="1.25.40.10">
    <property type="entry name" value="Tetratricopeptide repeat domain"/>
    <property type="match status" value="4"/>
</dbReference>
<feature type="compositionally biased region" description="Low complexity" evidence="5">
    <location>
        <begin position="357"/>
        <end position="368"/>
    </location>
</feature>
<dbReference type="EMBL" id="JARBDR010000141">
    <property type="protein sequence ID" value="KAJ8320314.1"/>
    <property type="molecule type" value="Genomic_DNA"/>
</dbReference>
<keyword evidence="7" id="KW-1185">Reference proteome</keyword>
<comment type="similarity">
    <text evidence="2">Belongs to the APC3/CDC27 family.</text>
</comment>
<evidence type="ECO:0000256" key="3">
    <source>
        <dbReference type="ARBA" id="ARBA00039307"/>
    </source>
</evidence>
<comment type="caution">
    <text evidence="6">The sequence shown here is derived from an EMBL/GenBank/DDBJ whole genome shotgun (WGS) entry which is preliminary data.</text>
</comment>
<feature type="repeat" description="TPR" evidence="4">
    <location>
        <begin position="539"/>
        <end position="572"/>
    </location>
</feature>
<evidence type="ECO:0000256" key="2">
    <source>
        <dbReference type="ARBA" id="ARBA00038210"/>
    </source>
</evidence>
<feature type="region of interest" description="Disordered" evidence="5">
    <location>
        <begin position="267"/>
        <end position="401"/>
    </location>
</feature>
<gene>
    <name evidence="6" type="ORF">KUTeg_001901</name>
</gene>
<evidence type="ECO:0000256" key="4">
    <source>
        <dbReference type="PROSITE-ProRule" id="PRU00339"/>
    </source>
</evidence>
<evidence type="ECO:0000313" key="7">
    <source>
        <dbReference type="Proteomes" id="UP001217089"/>
    </source>
</evidence>
<feature type="repeat" description="TPR" evidence="4">
    <location>
        <begin position="709"/>
        <end position="742"/>
    </location>
</feature>
<dbReference type="Pfam" id="PF00515">
    <property type="entry name" value="TPR_1"/>
    <property type="match status" value="1"/>
</dbReference>
<dbReference type="PROSITE" id="PS50293">
    <property type="entry name" value="TPR_REGION"/>
    <property type="match status" value="1"/>
</dbReference>
<feature type="repeat" description="TPR" evidence="4">
    <location>
        <begin position="607"/>
        <end position="640"/>
    </location>
</feature>
<accession>A0ABQ9FSR8</accession>
<dbReference type="PANTHER" id="PTHR12558:SF13">
    <property type="entry name" value="CELL DIVISION CYCLE PROTEIN 27 HOMOLOG"/>
    <property type="match status" value="1"/>
</dbReference>
<proteinExistence type="inferred from homology"/>
<feature type="region of interest" description="Disordered" evidence="5">
    <location>
        <begin position="406"/>
        <end position="425"/>
    </location>
</feature>
<dbReference type="Pfam" id="PF12895">
    <property type="entry name" value="ANAPC3"/>
    <property type="match status" value="1"/>
</dbReference>
<dbReference type="PROSITE" id="PS50005">
    <property type="entry name" value="TPR"/>
    <property type="match status" value="6"/>
</dbReference>
<feature type="compositionally biased region" description="Polar residues" evidence="5">
    <location>
        <begin position="374"/>
        <end position="383"/>
    </location>
</feature>
<dbReference type="PANTHER" id="PTHR12558">
    <property type="entry name" value="CELL DIVISION CYCLE 16,23,27"/>
    <property type="match status" value="1"/>
</dbReference>
<dbReference type="InterPro" id="IPR019734">
    <property type="entry name" value="TPR_rpt"/>
</dbReference>
<evidence type="ECO:0000313" key="6">
    <source>
        <dbReference type="EMBL" id="KAJ8320314.1"/>
    </source>
</evidence>
<protein>
    <recommendedName>
        <fullName evidence="3">Cell division cycle protein 27 homolog</fullName>
    </recommendedName>
</protein>
<organism evidence="6 7">
    <name type="scientific">Tegillarca granosa</name>
    <name type="common">Malaysian cockle</name>
    <name type="synonym">Anadara granosa</name>
    <dbReference type="NCBI Taxonomy" id="220873"/>
    <lineage>
        <taxon>Eukaryota</taxon>
        <taxon>Metazoa</taxon>
        <taxon>Spiralia</taxon>
        <taxon>Lophotrochozoa</taxon>
        <taxon>Mollusca</taxon>
        <taxon>Bivalvia</taxon>
        <taxon>Autobranchia</taxon>
        <taxon>Pteriomorphia</taxon>
        <taxon>Arcoida</taxon>
        <taxon>Arcoidea</taxon>
        <taxon>Arcidae</taxon>
        <taxon>Tegillarca</taxon>
    </lineage>
</organism>
<name>A0ABQ9FSR8_TEGGR</name>
<dbReference type="Pfam" id="PF13181">
    <property type="entry name" value="TPR_8"/>
    <property type="match status" value="2"/>
</dbReference>
<evidence type="ECO:0000256" key="1">
    <source>
        <dbReference type="ARBA" id="ARBA00022803"/>
    </source>
</evidence>
<feature type="region of interest" description="Disordered" evidence="5">
    <location>
        <begin position="775"/>
        <end position="794"/>
    </location>
</feature>
<dbReference type="SUPFAM" id="SSF48452">
    <property type="entry name" value="TPR-like"/>
    <property type="match status" value="2"/>
</dbReference>
<feature type="compositionally biased region" description="Polar residues" evidence="5">
    <location>
        <begin position="413"/>
        <end position="425"/>
    </location>
</feature>
<feature type="repeat" description="TPR" evidence="4">
    <location>
        <begin position="114"/>
        <end position="147"/>
    </location>
</feature>
<feature type="repeat" description="TPR" evidence="4">
    <location>
        <begin position="471"/>
        <end position="504"/>
    </location>
</feature>
<feature type="repeat" description="TPR" evidence="4">
    <location>
        <begin position="573"/>
        <end position="606"/>
    </location>
</feature>
<reference evidence="6 7" key="1">
    <citation type="submission" date="2022-12" db="EMBL/GenBank/DDBJ databases">
        <title>Chromosome-level genome of Tegillarca granosa.</title>
        <authorList>
            <person name="Kim J."/>
        </authorList>
    </citation>
    <scope>NUCLEOTIDE SEQUENCE [LARGE SCALE GENOMIC DNA]</scope>
    <source>
        <strain evidence="6">Teg-2019</strain>
        <tissue evidence="6">Adductor muscle</tissue>
    </source>
</reference>
<dbReference type="SMART" id="SM00028">
    <property type="entry name" value="TPR"/>
    <property type="match status" value="8"/>
</dbReference>
<feature type="compositionally biased region" description="Polar residues" evidence="5">
    <location>
        <begin position="329"/>
        <end position="350"/>
    </location>
</feature>
<dbReference type="Proteomes" id="UP001217089">
    <property type="component" value="Unassembled WGS sequence"/>
</dbReference>